<evidence type="ECO:0008006" key="7">
    <source>
        <dbReference type="Google" id="ProtNLM"/>
    </source>
</evidence>
<dbReference type="InterPro" id="IPR013517">
    <property type="entry name" value="FG-GAP"/>
</dbReference>
<dbReference type="PANTHER" id="PTHR36220:SF1">
    <property type="entry name" value="GAMMA TUBULIN COMPLEX COMPONENT C-TERMINAL DOMAIN-CONTAINING PROTEIN"/>
    <property type="match status" value="1"/>
</dbReference>
<dbReference type="Proteomes" id="UP000033664">
    <property type="component" value="Unassembled WGS sequence"/>
</dbReference>
<protein>
    <recommendedName>
        <fullName evidence="7">Integrin</fullName>
    </recommendedName>
</protein>
<keyword evidence="3" id="KW-0325">Glycoprotein</keyword>
<keyword evidence="6" id="KW-1185">Reference proteome</keyword>
<dbReference type="eggNOG" id="COG3266">
    <property type="taxonomic scope" value="Bacteria"/>
</dbReference>
<evidence type="ECO:0000313" key="6">
    <source>
        <dbReference type="Proteomes" id="UP000033664"/>
    </source>
</evidence>
<organism evidence="5 6">
    <name type="scientific">Pseudoalteromonas ruthenica</name>
    <dbReference type="NCBI Taxonomy" id="151081"/>
    <lineage>
        <taxon>Bacteria</taxon>
        <taxon>Pseudomonadati</taxon>
        <taxon>Pseudomonadota</taxon>
        <taxon>Gammaproteobacteria</taxon>
        <taxon>Alteromonadales</taxon>
        <taxon>Pseudoalteromonadaceae</taxon>
        <taxon>Pseudoalteromonas</taxon>
    </lineage>
</organism>
<dbReference type="GeneID" id="58227806"/>
<gene>
    <name evidence="5" type="ORF">TW72_04795</name>
</gene>
<evidence type="ECO:0000313" key="5">
    <source>
        <dbReference type="EMBL" id="KJZ01161.1"/>
    </source>
</evidence>
<name>A0A0F4Q0B1_9GAMM</name>
<evidence type="ECO:0000256" key="1">
    <source>
        <dbReference type="ARBA" id="ARBA00022729"/>
    </source>
</evidence>
<dbReference type="AlphaFoldDB" id="A0A0F4Q0B1"/>
<proteinExistence type="predicted"/>
<dbReference type="RefSeq" id="WP_045978153.1">
    <property type="nucleotide sequence ID" value="NZ_JXXY01000001.1"/>
</dbReference>
<reference evidence="5 6" key="1">
    <citation type="journal article" date="2015" name="BMC Genomics">
        <title>Genome mining reveals unlocked bioactive potential of marine Gram-negative bacteria.</title>
        <authorList>
            <person name="Machado H."/>
            <person name="Sonnenschein E.C."/>
            <person name="Melchiorsen J."/>
            <person name="Gram L."/>
        </authorList>
    </citation>
    <scope>NUCLEOTIDE SEQUENCE [LARGE SCALE GENOMIC DNA]</scope>
    <source>
        <strain evidence="5 6">S3137</strain>
    </source>
</reference>
<feature type="signal peptide" evidence="4">
    <location>
        <begin position="1"/>
        <end position="24"/>
    </location>
</feature>
<dbReference type="PANTHER" id="PTHR36220">
    <property type="entry name" value="UNNAMED PRODUCT"/>
    <property type="match status" value="1"/>
</dbReference>
<dbReference type="InterPro" id="IPR013519">
    <property type="entry name" value="Int_alpha_beta-p"/>
</dbReference>
<comment type="caution">
    <text evidence="5">The sequence shown here is derived from an EMBL/GenBank/DDBJ whole genome shotgun (WGS) entry which is preliminary data.</text>
</comment>
<accession>A0A0F4Q0B1</accession>
<dbReference type="PROSITE" id="PS51470">
    <property type="entry name" value="FG_GAP"/>
    <property type="match status" value="3"/>
</dbReference>
<dbReference type="EMBL" id="JXXZ01000004">
    <property type="protein sequence ID" value="KJZ01161.1"/>
    <property type="molecule type" value="Genomic_DNA"/>
</dbReference>
<evidence type="ECO:0000256" key="2">
    <source>
        <dbReference type="ARBA" id="ARBA00022737"/>
    </source>
</evidence>
<dbReference type="SMART" id="SM00191">
    <property type="entry name" value="Int_alpha"/>
    <property type="match status" value="4"/>
</dbReference>
<evidence type="ECO:0000256" key="3">
    <source>
        <dbReference type="ARBA" id="ARBA00023180"/>
    </source>
</evidence>
<dbReference type="OrthoDB" id="9782766at2"/>
<evidence type="ECO:0000256" key="4">
    <source>
        <dbReference type="SAM" id="SignalP"/>
    </source>
</evidence>
<dbReference type="Pfam" id="PF14312">
    <property type="entry name" value="FG-GAP_2"/>
    <property type="match status" value="7"/>
</dbReference>
<keyword evidence="2" id="KW-0677">Repeat</keyword>
<feature type="chain" id="PRO_5002474622" description="Integrin" evidence="4">
    <location>
        <begin position="25"/>
        <end position="411"/>
    </location>
</feature>
<dbReference type="InterPro" id="IPR028994">
    <property type="entry name" value="Integrin_alpha_N"/>
</dbReference>
<dbReference type="SUPFAM" id="SSF69318">
    <property type="entry name" value="Integrin alpha N-terminal domain"/>
    <property type="match status" value="2"/>
</dbReference>
<dbReference type="PATRIC" id="fig|151081.8.peg.161"/>
<sequence>MRLIYKTKLFFSTIVILVATDSLATQHMILPSDGKTEDYFGYSVATDGNSVLVGAYKADTKGVMDAGAAYVYVLNHSGWSQQAKLVAELSFAEDTVGGKVALKNDVAVLGAMNRDDKGKDSGAVIIFERQSHNWRQTQVLTAPDAKPGDAFGQSISLTENHLVVGAPRNDALGEDSGAAYIYRRDKGKWRYQSKITASDGAAGDLFGISLDTHGSTIIVGADLHDDKAENAGAVYVYSLEEKQWKEEAKLMANDGNKTDIFGVRVALFDNTALISARRDDIEGVGIDAGSAYVFERHKGVWRQISKLTSPDGAADDRFGRAVALTKDTAIISAMNNDENGIDTGAIYIFKKESGDWNFASKITAKVSSSKDRFGWNVALSNRFAVVSAPNHDKNGMDSGAVFIQNLNAKAK</sequence>
<keyword evidence="1 4" id="KW-0732">Signal</keyword>
<dbReference type="Gene3D" id="2.130.10.130">
    <property type="entry name" value="Integrin alpha, N-terminal"/>
    <property type="match status" value="3"/>
</dbReference>